<organism evidence="1 3">
    <name type="scientific">Dreissena polymorpha</name>
    <name type="common">Zebra mussel</name>
    <name type="synonym">Mytilus polymorpha</name>
    <dbReference type="NCBI Taxonomy" id="45954"/>
    <lineage>
        <taxon>Eukaryota</taxon>
        <taxon>Metazoa</taxon>
        <taxon>Spiralia</taxon>
        <taxon>Lophotrochozoa</taxon>
        <taxon>Mollusca</taxon>
        <taxon>Bivalvia</taxon>
        <taxon>Autobranchia</taxon>
        <taxon>Heteroconchia</taxon>
        <taxon>Euheterodonta</taxon>
        <taxon>Imparidentia</taxon>
        <taxon>Neoheterodontei</taxon>
        <taxon>Myida</taxon>
        <taxon>Dreissenoidea</taxon>
        <taxon>Dreissenidae</taxon>
        <taxon>Dreissena</taxon>
    </lineage>
</organism>
<sequence length="112" mass="12922">MFEERHYKNIRYMHVLAPSHRTCVLTATQDCVSGISDCPSKDANEFFGKNAVFRPPVTPASWFYGVMRVLTASLIRPWQPYRVRTTSFRRPKPTIRHLTGVLVVLTAFLLRP</sequence>
<dbReference type="AlphaFoldDB" id="A0A9D4E9A4"/>
<evidence type="ECO:0000313" key="3">
    <source>
        <dbReference type="Proteomes" id="UP000828390"/>
    </source>
</evidence>
<accession>A0A9D4E9A4</accession>
<reference evidence="1" key="1">
    <citation type="journal article" date="2019" name="bioRxiv">
        <title>The Genome of the Zebra Mussel, Dreissena polymorpha: A Resource for Invasive Species Research.</title>
        <authorList>
            <person name="McCartney M.A."/>
            <person name="Auch B."/>
            <person name="Kono T."/>
            <person name="Mallez S."/>
            <person name="Zhang Y."/>
            <person name="Obille A."/>
            <person name="Becker A."/>
            <person name="Abrahante J.E."/>
            <person name="Garbe J."/>
            <person name="Badalamenti J.P."/>
            <person name="Herman A."/>
            <person name="Mangelson H."/>
            <person name="Liachko I."/>
            <person name="Sullivan S."/>
            <person name="Sone E.D."/>
            <person name="Koren S."/>
            <person name="Silverstein K.A.T."/>
            <person name="Beckman K.B."/>
            <person name="Gohl D.M."/>
        </authorList>
    </citation>
    <scope>NUCLEOTIDE SEQUENCE</scope>
    <source>
        <strain evidence="1">Duluth1</strain>
        <tissue evidence="1">Whole animal</tissue>
    </source>
</reference>
<name>A0A9D4E9A4_DREPO</name>
<protein>
    <submittedName>
        <fullName evidence="1">Uncharacterized protein</fullName>
    </submittedName>
</protein>
<proteinExistence type="predicted"/>
<reference evidence="1" key="2">
    <citation type="submission" date="2020-11" db="EMBL/GenBank/DDBJ databases">
        <authorList>
            <person name="McCartney M.A."/>
            <person name="Auch B."/>
            <person name="Kono T."/>
            <person name="Mallez S."/>
            <person name="Becker A."/>
            <person name="Gohl D.M."/>
            <person name="Silverstein K.A.T."/>
            <person name="Koren S."/>
            <person name="Bechman K.B."/>
            <person name="Herman A."/>
            <person name="Abrahante J.E."/>
            <person name="Garbe J."/>
        </authorList>
    </citation>
    <scope>NUCLEOTIDE SEQUENCE</scope>
    <source>
        <strain evidence="1">Duluth1</strain>
        <tissue evidence="1">Whole animal</tissue>
    </source>
</reference>
<dbReference type="Proteomes" id="UP000828390">
    <property type="component" value="Unassembled WGS sequence"/>
</dbReference>
<gene>
    <name evidence="1" type="ORF">DPMN_176950</name>
    <name evidence="2" type="ORF">DPMN_176953</name>
</gene>
<keyword evidence="3" id="KW-1185">Reference proteome</keyword>
<evidence type="ECO:0000313" key="1">
    <source>
        <dbReference type="EMBL" id="KAH3775546.1"/>
    </source>
</evidence>
<evidence type="ECO:0000313" key="2">
    <source>
        <dbReference type="EMBL" id="KAH3775549.1"/>
    </source>
</evidence>
<dbReference type="EMBL" id="JAIWYP010000009">
    <property type="protein sequence ID" value="KAH3775549.1"/>
    <property type="molecule type" value="Genomic_DNA"/>
</dbReference>
<dbReference type="EMBL" id="JAIWYP010000009">
    <property type="protein sequence ID" value="KAH3775546.1"/>
    <property type="molecule type" value="Genomic_DNA"/>
</dbReference>
<comment type="caution">
    <text evidence="1">The sequence shown here is derived from an EMBL/GenBank/DDBJ whole genome shotgun (WGS) entry which is preliminary data.</text>
</comment>